<sequence length="451" mass="49461">MVYIYYMKKLLSTLIIFTFTTSLFAADIAYVAKQEGKTVYLDITEIKNPVYKGDKLKLILSEEELKNHKGESLGVIYKYGAAAEITGVEEKYAVAELAEPYKTKQGQKLELEKQQTARPVPAVTSATIAAEEISNVEKAYKFNPVKERLISGSFLNINGVAHIAAAAASNKIKIFKINGAELEPVTEYSVPSYKEIITASAGDIKQTGTAQIFAVIYESVSNKVSTVVFEIKDNKLEQTGVLKHIAKVSTRDGKDVLLGQEIYFHNGLKTTQVNEIVYEKGKFKAQKTSVKAGMNASVFSFSIADFNKDKKDDVLFATTYGKVNLYLNGGKKIAFTSGDFSTTPKRIAFAGNIYRVLLPVPVFKNEQGNYVFAAAENTAKLGIVADSFGAYQKGAVYFGGWNDVTLAGLGKTETDGVIYDLSYCEYGASKGVLATLVYDSDNTVFEIFKLK</sequence>
<accession>B2KAT2</accession>
<organism evidence="2 3">
    <name type="scientific">Elusimicrobium minutum (strain Pei191)</name>
    <dbReference type="NCBI Taxonomy" id="445932"/>
    <lineage>
        <taxon>Bacteria</taxon>
        <taxon>Pseudomonadati</taxon>
        <taxon>Elusimicrobiota</taxon>
        <taxon>Elusimicrobia</taxon>
        <taxon>Elusimicrobiales</taxon>
        <taxon>Elusimicrobiaceae</taxon>
        <taxon>Elusimicrobium</taxon>
    </lineage>
</organism>
<dbReference type="KEGG" id="emi:Emin_0061"/>
<dbReference type="HOGENOM" id="CLU_606552_0_0_0"/>
<evidence type="ECO:0000313" key="2">
    <source>
        <dbReference type="EMBL" id="ACC97628.1"/>
    </source>
</evidence>
<reference evidence="2 3" key="1">
    <citation type="journal article" date="2009" name="Appl. Environ. Microbiol.">
        <title>Genomic analysis of 'Elusimicrobium minutum,' the first cultivated representative of the phylum 'Elusimicrobia' (formerly termite group 1).</title>
        <authorList>
            <person name="Herlemann D.P.R."/>
            <person name="Geissinger O."/>
            <person name="Ikeda-Ohtsubo W."/>
            <person name="Kunin V."/>
            <person name="Sun H."/>
            <person name="Lapidus A."/>
            <person name="Hugenholtz P."/>
            <person name="Brune A."/>
        </authorList>
    </citation>
    <scope>NUCLEOTIDE SEQUENCE [LARGE SCALE GENOMIC DNA]</scope>
    <source>
        <strain evidence="2 3">Pei191</strain>
    </source>
</reference>
<keyword evidence="1" id="KW-0732">Signal</keyword>
<feature type="signal peptide" evidence="1">
    <location>
        <begin position="1"/>
        <end position="25"/>
    </location>
</feature>
<protein>
    <recommendedName>
        <fullName evidence="4">FG-GAP repeat protein</fullName>
    </recommendedName>
</protein>
<dbReference type="EMBL" id="CP001055">
    <property type="protein sequence ID" value="ACC97628.1"/>
    <property type="molecule type" value="Genomic_DNA"/>
</dbReference>
<evidence type="ECO:0000313" key="3">
    <source>
        <dbReference type="Proteomes" id="UP000001029"/>
    </source>
</evidence>
<proteinExistence type="predicted"/>
<evidence type="ECO:0000256" key="1">
    <source>
        <dbReference type="SAM" id="SignalP"/>
    </source>
</evidence>
<keyword evidence="3" id="KW-1185">Reference proteome</keyword>
<evidence type="ECO:0008006" key="4">
    <source>
        <dbReference type="Google" id="ProtNLM"/>
    </source>
</evidence>
<dbReference type="InterPro" id="IPR028994">
    <property type="entry name" value="Integrin_alpha_N"/>
</dbReference>
<name>B2KAT2_ELUMP</name>
<dbReference type="Proteomes" id="UP000001029">
    <property type="component" value="Chromosome"/>
</dbReference>
<gene>
    <name evidence="2" type="ordered locus">Emin_0061</name>
</gene>
<feature type="chain" id="PRO_5002778287" description="FG-GAP repeat protein" evidence="1">
    <location>
        <begin position="26"/>
        <end position="451"/>
    </location>
</feature>
<dbReference type="AlphaFoldDB" id="B2KAT2"/>
<dbReference type="STRING" id="445932.Emin_0061"/>
<dbReference type="SUPFAM" id="SSF69318">
    <property type="entry name" value="Integrin alpha N-terminal domain"/>
    <property type="match status" value="1"/>
</dbReference>